<dbReference type="PANTHER" id="PTHR33116:SF66">
    <property type="entry name" value="REVERSE TRANSCRIPTASE ZINC-BINDING DOMAIN-CONTAINING PROTEIN"/>
    <property type="match status" value="1"/>
</dbReference>
<accession>A0AAV3NQR7</accession>
<dbReference type="PANTHER" id="PTHR33116">
    <property type="entry name" value="REVERSE TRANSCRIPTASE ZINC-BINDING DOMAIN-CONTAINING PROTEIN-RELATED-RELATED"/>
    <property type="match status" value="1"/>
</dbReference>
<gene>
    <name evidence="2" type="ORF">LIER_35443</name>
</gene>
<comment type="caution">
    <text evidence="2">The sequence shown here is derived from an EMBL/GenBank/DDBJ whole genome shotgun (WGS) entry which is preliminary data.</text>
</comment>
<name>A0AAV3NQR7_LITER</name>
<dbReference type="InterPro" id="IPR026960">
    <property type="entry name" value="RVT-Znf"/>
</dbReference>
<evidence type="ECO:0000313" key="2">
    <source>
        <dbReference type="EMBL" id="GAA0141714.1"/>
    </source>
</evidence>
<protein>
    <recommendedName>
        <fullName evidence="1">Reverse transcriptase zinc-binding domain-containing protein</fullName>
    </recommendedName>
</protein>
<evidence type="ECO:0000313" key="3">
    <source>
        <dbReference type="Proteomes" id="UP001454036"/>
    </source>
</evidence>
<dbReference type="EMBL" id="BAABME010015540">
    <property type="protein sequence ID" value="GAA0141714.1"/>
    <property type="molecule type" value="Genomic_DNA"/>
</dbReference>
<sequence length="225" mass="27164">MWNKENMFNKLWDAYRKKDTIWVKWVNTVRLKGKSLWGYKGKATDSWIWRSIRKHRVWMYEHAEMIVGDEKGRYFDISRHSFILWLLIKGRLETRDRVSKWLPSCERSCLFCEKEETQEHLFFDCVYSGKVWRKVLGMLGLYRGNGGWRMEFGFMINVKKGSKMQRLMLKVASAGTVYFVWRERNRRMHGKRMRSEGVIIQEIVMVVADRLSSLRGIKCEKKDWE</sequence>
<feature type="domain" description="Reverse transcriptase zinc-binding" evidence="1">
    <location>
        <begin position="78"/>
        <end position="132"/>
    </location>
</feature>
<reference evidence="2 3" key="1">
    <citation type="submission" date="2024-01" db="EMBL/GenBank/DDBJ databases">
        <title>The complete chloroplast genome sequence of Lithospermum erythrorhizon: insights into the phylogenetic relationship among Boraginaceae species and the maternal lineages of purple gromwells.</title>
        <authorList>
            <person name="Okada T."/>
            <person name="Watanabe K."/>
        </authorList>
    </citation>
    <scope>NUCLEOTIDE SEQUENCE [LARGE SCALE GENOMIC DNA]</scope>
</reference>
<dbReference type="Proteomes" id="UP001454036">
    <property type="component" value="Unassembled WGS sequence"/>
</dbReference>
<keyword evidence="3" id="KW-1185">Reference proteome</keyword>
<evidence type="ECO:0000259" key="1">
    <source>
        <dbReference type="Pfam" id="PF13966"/>
    </source>
</evidence>
<organism evidence="2 3">
    <name type="scientific">Lithospermum erythrorhizon</name>
    <name type="common">Purple gromwell</name>
    <name type="synonym">Lithospermum officinale var. erythrorhizon</name>
    <dbReference type="NCBI Taxonomy" id="34254"/>
    <lineage>
        <taxon>Eukaryota</taxon>
        <taxon>Viridiplantae</taxon>
        <taxon>Streptophyta</taxon>
        <taxon>Embryophyta</taxon>
        <taxon>Tracheophyta</taxon>
        <taxon>Spermatophyta</taxon>
        <taxon>Magnoliopsida</taxon>
        <taxon>eudicotyledons</taxon>
        <taxon>Gunneridae</taxon>
        <taxon>Pentapetalae</taxon>
        <taxon>asterids</taxon>
        <taxon>lamiids</taxon>
        <taxon>Boraginales</taxon>
        <taxon>Boraginaceae</taxon>
        <taxon>Boraginoideae</taxon>
        <taxon>Lithospermeae</taxon>
        <taxon>Lithospermum</taxon>
    </lineage>
</organism>
<dbReference type="AlphaFoldDB" id="A0AAV3NQR7"/>
<proteinExistence type="predicted"/>
<dbReference type="Pfam" id="PF13966">
    <property type="entry name" value="zf-RVT"/>
    <property type="match status" value="1"/>
</dbReference>